<evidence type="ECO:0000256" key="6">
    <source>
        <dbReference type="ARBA" id="ARBA00023136"/>
    </source>
</evidence>
<feature type="transmembrane region" description="Helical" evidence="7">
    <location>
        <begin position="142"/>
        <end position="163"/>
    </location>
</feature>
<dbReference type="PhylomeDB" id="A0A0W0DVJ4"/>
<proteinExistence type="inferred from homology"/>
<dbReference type="Proteomes" id="UP000054886">
    <property type="component" value="Unassembled WGS sequence"/>
</dbReference>
<name>A0A0W0DVJ4_CANGB</name>
<dbReference type="VEuPathDB" id="FungiDB:GWK60_M05313"/>
<comment type="function">
    <text evidence="7">May be involved in the degradation of misfolded endoplasmic reticulum (ER) luminal proteins.</text>
</comment>
<protein>
    <recommendedName>
        <fullName evidence="7">Derlin</fullName>
    </recommendedName>
</protein>
<organism evidence="8 9">
    <name type="scientific">Candida glabrata</name>
    <name type="common">Yeast</name>
    <name type="synonym">Torulopsis glabrata</name>
    <dbReference type="NCBI Taxonomy" id="5478"/>
    <lineage>
        <taxon>Eukaryota</taxon>
        <taxon>Fungi</taxon>
        <taxon>Dikarya</taxon>
        <taxon>Ascomycota</taxon>
        <taxon>Saccharomycotina</taxon>
        <taxon>Saccharomycetes</taxon>
        <taxon>Saccharomycetales</taxon>
        <taxon>Saccharomycetaceae</taxon>
        <taxon>Nakaseomyces</taxon>
    </lineage>
</organism>
<keyword evidence="5 7" id="KW-1133">Transmembrane helix</keyword>
<accession>A0A0W0DVJ4</accession>
<feature type="transmembrane region" description="Helical" evidence="7">
    <location>
        <begin position="56"/>
        <end position="76"/>
    </location>
</feature>
<keyword evidence="3 7" id="KW-0812">Transmembrane</keyword>
<dbReference type="Pfam" id="PF04511">
    <property type="entry name" value="DER1"/>
    <property type="match status" value="1"/>
</dbReference>
<feature type="transmembrane region" description="Helical" evidence="7">
    <location>
        <begin position="96"/>
        <end position="122"/>
    </location>
</feature>
<evidence type="ECO:0000256" key="5">
    <source>
        <dbReference type="ARBA" id="ARBA00022989"/>
    </source>
</evidence>
<dbReference type="InterPro" id="IPR007599">
    <property type="entry name" value="DER1"/>
</dbReference>
<comment type="caution">
    <text evidence="8">The sequence shown here is derived from an EMBL/GenBank/DDBJ whole genome shotgun (WGS) entry which is preliminary data.</text>
</comment>
<keyword evidence="4 7" id="KW-0256">Endoplasmic reticulum</keyword>
<dbReference type="GO" id="GO:0070843">
    <property type="term" value="P:misfolded protein transport"/>
    <property type="evidence" value="ECO:0007669"/>
    <property type="project" value="EnsemblFungi"/>
</dbReference>
<dbReference type="GO" id="GO:0006515">
    <property type="term" value="P:protein quality control for misfolded or incompletely synthesized proteins"/>
    <property type="evidence" value="ECO:0007669"/>
    <property type="project" value="EnsemblFungi"/>
</dbReference>
<dbReference type="AlphaFoldDB" id="A0A0W0DVJ4"/>
<dbReference type="VEuPathDB" id="FungiDB:B1J91_M05379g"/>
<dbReference type="PANTHER" id="PTHR11009">
    <property type="entry name" value="DER1-LIKE PROTEIN, DERLIN"/>
    <property type="match status" value="1"/>
</dbReference>
<evidence type="ECO:0000256" key="4">
    <source>
        <dbReference type="ARBA" id="ARBA00022824"/>
    </source>
</evidence>
<feature type="transmembrane region" description="Helical" evidence="7">
    <location>
        <begin position="18"/>
        <end position="35"/>
    </location>
</feature>
<evidence type="ECO:0000313" key="9">
    <source>
        <dbReference type="Proteomes" id="UP000054886"/>
    </source>
</evidence>
<keyword evidence="6 7" id="KW-0472">Membrane</keyword>
<dbReference type="VEuPathDB" id="FungiDB:GVI51_M05313"/>
<dbReference type="GO" id="GO:0000839">
    <property type="term" value="C:Hrd1p ubiquitin ligase ERAD-L complex"/>
    <property type="evidence" value="ECO:0007669"/>
    <property type="project" value="EnsemblFungi"/>
</dbReference>
<evidence type="ECO:0000313" key="8">
    <source>
        <dbReference type="EMBL" id="KTB08027.1"/>
    </source>
</evidence>
<evidence type="ECO:0000256" key="2">
    <source>
        <dbReference type="ARBA" id="ARBA00008917"/>
    </source>
</evidence>
<comment type="subcellular location">
    <subcellularLocation>
        <location evidence="1 7">Endoplasmic reticulum membrane</location>
        <topology evidence="1 7">Multi-pass membrane protein</topology>
    </subcellularLocation>
</comment>
<evidence type="ECO:0000256" key="3">
    <source>
        <dbReference type="ARBA" id="ARBA00022692"/>
    </source>
</evidence>
<evidence type="ECO:0000256" key="7">
    <source>
        <dbReference type="RuleBase" id="RU363059"/>
    </source>
</evidence>
<dbReference type="GO" id="GO:0030970">
    <property type="term" value="P:retrograde protein transport, ER to cytosol"/>
    <property type="evidence" value="ECO:0007669"/>
    <property type="project" value="EnsemblFungi"/>
</dbReference>
<dbReference type="GO" id="GO:0051787">
    <property type="term" value="F:misfolded protein binding"/>
    <property type="evidence" value="ECO:0007669"/>
    <property type="project" value="EnsemblFungi"/>
</dbReference>
<dbReference type="VEuPathDB" id="FungiDB:CAGL0M05379g"/>
<comment type="similarity">
    <text evidence="2 7">Belongs to the derlin family.</text>
</comment>
<sequence length="212" mass="24915">MDAVLLNIVNDVPVVTRYWTMGCIAVSALVRFNMINSIKMLYSYEIVFQKGHYERILYSLFDYGLFNWMSLMNIVIAANHLSFLENSFSLKRRYVWILFLTLCSLLGMSYFGQPVASLGVLLQENLSYYYLKKNNEQMNIRLFGNIAVSPLLVPFYLNCLLLFVYHMDVVEVAMFFLPGHIMFYMDDMLKRIYGVDLTKTPYDWWLGLKETQ</sequence>
<evidence type="ECO:0000256" key="1">
    <source>
        <dbReference type="ARBA" id="ARBA00004477"/>
    </source>
</evidence>
<dbReference type="VEuPathDB" id="FungiDB:GW608_M05313"/>
<reference evidence="8 9" key="1">
    <citation type="submission" date="2015-10" db="EMBL/GenBank/DDBJ databases">
        <title>Draft genomes sequences of Candida glabrata isolates 1A, 1B, 2A, 2B, 3A and 3B.</title>
        <authorList>
            <person name="Haavelsrud O.E."/>
            <person name="Gaustad P."/>
        </authorList>
    </citation>
    <scope>NUCLEOTIDE SEQUENCE [LARGE SCALE GENOMIC DNA]</scope>
    <source>
        <strain evidence="8">910700640</strain>
    </source>
</reference>
<gene>
    <name evidence="8" type="ORF">AO440_004086</name>
</gene>
<dbReference type="OMA" id="FKKGQYE"/>
<dbReference type="EMBL" id="LLZZ01000106">
    <property type="protein sequence ID" value="KTB08027.1"/>
    <property type="molecule type" value="Genomic_DNA"/>
</dbReference>
<dbReference type="OrthoDB" id="1716531at2759"/>